<evidence type="ECO:0008006" key="3">
    <source>
        <dbReference type="Google" id="ProtNLM"/>
    </source>
</evidence>
<proteinExistence type="predicted"/>
<name>A0ABX8BGB3_9ACTN</name>
<accession>A0ABX8BGB3</accession>
<organism evidence="1 2">
    <name type="scientific">Nocardiopsis changdeensis</name>
    <dbReference type="NCBI Taxonomy" id="2831969"/>
    <lineage>
        <taxon>Bacteria</taxon>
        <taxon>Bacillati</taxon>
        <taxon>Actinomycetota</taxon>
        <taxon>Actinomycetes</taxon>
        <taxon>Streptosporangiales</taxon>
        <taxon>Nocardiopsidaceae</taxon>
        <taxon>Nocardiopsis</taxon>
    </lineage>
</organism>
<dbReference type="RefSeq" id="WP_220561579.1">
    <property type="nucleotide sequence ID" value="NZ_CP074133.1"/>
</dbReference>
<keyword evidence="2" id="KW-1185">Reference proteome</keyword>
<protein>
    <recommendedName>
        <fullName evidence="3">DUF2470 domain-containing protein</fullName>
    </recommendedName>
</protein>
<dbReference type="EMBL" id="CP074133">
    <property type="protein sequence ID" value="QUX20384.1"/>
    <property type="molecule type" value="Genomic_DNA"/>
</dbReference>
<evidence type="ECO:0000313" key="1">
    <source>
        <dbReference type="EMBL" id="QUX20384.1"/>
    </source>
</evidence>
<dbReference type="Proteomes" id="UP000676079">
    <property type="component" value="Chromosome"/>
</dbReference>
<gene>
    <name evidence="1" type="ORF">KGD84_17840</name>
</gene>
<reference evidence="1 2" key="1">
    <citation type="submission" date="2021-05" db="EMBL/GenBank/DDBJ databases">
        <title>Direct Submission.</title>
        <authorList>
            <person name="Li K."/>
            <person name="Gao J."/>
        </authorList>
    </citation>
    <scope>NUCLEOTIDE SEQUENCE [LARGE SCALE GENOMIC DNA]</scope>
    <source>
        <strain evidence="1 2">Mg02</strain>
    </source>
</reference>
<evidence type="ECO:0000313" key="2">
    <source>
        <dbReference type="Proteomes" id="UP000676079"/>
    </source>
</evidence>
<sequence length="90" mass="9893">MPPAPSSELHEEAVLALHSALRRRGIAAENGDLPGSVRAEYAGRRVTVRHVDRQWWRPMPGEPHVTVPVARSGDEDALARDLVAELLGRL</sequence>